<comment type="subcellular location">
    <subcellularLocation>
        <location evidence="1">Cell membrane</location>
        <topology evidence="1">Multi-pass membrane protein</topology>
    </subcellularLocation>
</comment>
<feature type="transmembrane region" description="Helical" evidence="7">
    <location>
        <begin position="192"/>
        <end position="217"/>
    </location>
</feature>
<dbReference type="EMBL" id="JBHTIM010000001">
    <property type="protein sequence ID" value="MFD0781801.1"/>
    <property type="molecule type" value="Genomic_DNA"/>
</dbReference>
<proteinExistence type="predicted"/>
<evidence type="ECO:0000256" key="7">
    <source>
        <dbReference type="SAM" id="Phobius"/>
    </source>
</evidence>
<feature type="transmembrane region" description="Helical" evidence="7">
    <location>
        <begin position="106"/>
        <end position="128"/>
    </location>
</feature>
<protein>
    <submittedName>
        <fullName evidence="8">YihY/virulence factor BrkB family protein</fullName>
    </submittedName>
</protein>
<evidence type="ECO:0000256" key="3">
    <source>
        <dbReference type="ARBA" id="ARBA00022692"/>
    </source>
</evidence>
<feature type="transmembrane region" description="Helical" evidence="7">
    <location>
        <begin position="229"/>
        <end position="252"/>
    </location>
</feature>
<organism evidence="8 9">
    <name type="scientific">Microbacterium koreense</name>
    <dbReference type="NCBI Taxonomy" id="323761"/>
    <lineage>
        <taxon>Bacteria</taxon>
        <taxon>Bacillati</taxon>
        <taxon>Actinomycetota</taxon>
        <taxon>Actinomycetes</taxon>
        <taxon>Micrococcales</taxon>
        <taxon>Microbacteriaceae</taxon>
        <taxon>Microbacterium</taxon>
    </lineage>
</organism>
<accession>A0ABW2ZU58</accession>
<evidence type="ECO:0000313" key="8">
    <source>
        <dbReference type="EMBL" id="MFD0781801.1"/>
    </source>
</evidence>
<evidence type="ECO:0000256" key="1">
    <source>
        <dbReference type="ARBA" id="ARBA00004651"/>
    </source>
</evidence>
<evidence type="ECO:0000256" key="2">
    <source>
        <dbReference type="ARBA" id="ARBA00022475"/>
    </source>
</evidence>
<dbReference type="RefSeq" id="WP_378749446.1">
    <property type="nucleotide sequence ID" value="NZ_JBHSSV010000001.1"/>
</dbReference>
<keyword evidence="3 7" id="KW-0812">Transmembrane</keyword>
<evidence type="ECO:0000256" key="4">
    <source>
        <dbReference type="ARBA" id="ARBA00022989"/>
    </source>
</evidence>
<dbReference type="PANTHER" id="PTHR30213:SF1">
    <property type="entry name" value="INNER MEMBRANE PROTEIN YHJD"/>
    <property type="match status" value="1"/>
</dbReference>
<keyword evidence="4 7" id="KW-1133">Transmembrane helix</keyword>
<gene>
    <name evidence="8" type="ORF">ACFQZV_10900</name>
</gene>
<evidence type="ECO:0000256" key="6">
    <source>
        <dbReference type="SAM" id="Coils"/>
    </source>
</evidence>
<reference evidence="9" key="1">
    <citation type="journal article" date="2019" name="Int. J. Syst. Evol. Microbiol.">
        <title>The Global Catalogue of Microorganisms (GCM) 10K type strain sequencing project: providing services to taxonomists for standard genome sequencing and annotation.</title>
        <authorList>
            <consortium name="The Broad Institute Genomics Platform"/>
            <consortium name="The Broad Institute Genome Sequencing Center for Infectious Disease"/>
            <person name="Wu L."/>
            <person name="Ma J."/>
        </authorList>
    </citation>
    <scope>NUCLEOTIDE SEQUENCE [LARGE SCALE GENOMIC DNA]</scope>
    <source>
        <strain evidence="9">CCUG 50754</strain>
    </source>
</reference>
<name>A0ABW2ZU58_9MICO</name>
<keyword evidence="6" id="KW-0175">Coiled coil</keyword>
<dbReference type="Pfam" id="PF03631">
    <property type="entry name" value="Virul_fac_BrkB"/>
    <property type="match status" value="1"/>
</dbReference>
<feature type="coiled-coil region" evidence="6">
    <location>
        <begin position="313"/>
        <end position="340"/>
    </location>
</feature>
<feature type="transmembrane region" description="Helical" evidence="7">
    <location>
        <begin position="149"/>
        <end position="172"/>
    </location>
</feature>
<keyword evidence="2" id="KW-1003">Cell membrane</keyword>
<evidence type="ECO:0000256" key="5">
    <source>
        <dbReference type="ARBA" id="ARBA00023136"/>
    </source>
</evidence>
<evidence type="ECO:0000313" key="9">
    <source>
        <dbReference type="Proteomes" id="UP001597042"/>
    </source>
</evidence>
<dbReference type="PANTHER" id="PTHR30213">
    <property type="entry name" value="INNER MEMBRANE PROTEIN YHJD"/>
    <property type="match status" value="1"/>
</dbReference>
<dbReference type="Proteomes" id="UP001597042">
    <property type="component" value="Unassembled WGS sequence"/>
</dbReference>
<comment type="caution">
    <text evidence="8">The sequence shown here is derived from an EMBL/GenBank/DDBJ whole genome shotgun (WGS) entry which is preliminary data.</text>
</comment>
<feature type="transmembrane region" description="Helical" evidence="7">
    <location>
        <begin position="44"/>
        <end position="68"/>
    </location>
</feature>
<sequence length="341" mass="35983">MSTKTSPTTEALIPRAIAWALSLRPVRVFLHYSEHRGPLLADSVTYRALFSVFAAVLLGFSIAALWLAGNPVAWQALIEAVDAAIPGLVGPGGIIDADEIPPLAGFTLAGIISLIGLVAAAIGAIGSLRTALRILADDVHDDLPFFWVLLRNLALAIGIGLALAAAAAAMVFADLGIGLVTGWLGLTADDPVAVWTTRVVGILIVFVLDAFVVAALFRVLSGVRARPRALLTGAVIGGIALTVLQQLSTWFVGGAASNPLLATFAALIALLLWFNLSAQVILIASSWIIVSTREADDRVRARYGATTFAQRRVQTAEDAVRVTTRDLENARAALEEERQRA</sequence>
<keyword evidence="9" id="KW-1185">Reference proteome</keyword>
<dbReference type="InterPro" id="IPR017039">
    <property type="entry name" value="Virul_fac_BrkB"/>
</dbReference>
<feature type="transmembrane region" description="Helical" evidence="7">
    <location>
        <begin position="264"/>
        <end position="290"/>
    </location>
</feature>
<keyword evidence="5 7" id="KW-0472">Membrane</keyword>